<dbReference type="HOGENOM" id="CLU_018354_10_0_11"/>
<evidence type="ECO:0000256" key="5">
    <source>
        <dbReference type="ARBA" id="ARBA00023002"/>
    </source>
</evidence>
<dbReference type="SUPFAM" id="SSF55103">
    <property type="entry name" value="FAD-linked oxidases, C-terminal domain"/>
    <property type="match status" value="1"/>
</dbReference>
<dbReference type="InterPro" id="IPR050416">
    <property type="entry name" value="FAD-linked_Oxidoreductase"/>
</dbReference>
<dbReference type="PhylomeDB" id="Q1AYX8"/>
<comment type="cofactor">
    <cofactor evidence="1">
        <name>FAD</name>
        <dbReference type="ChEBI" id="CHEBI:57692"/>
    </cofactor>
</comment>
<evidence type="ECO:0000313" key="7">
    <source>
        <dbReference type="EMBL" id="ABG03400.1"/>
    </source>
</evidence>
<dbReference type="PANTHER" id="PTHR42973:SF39">
    <property type="entry name" value="FAD-BINDING PCMH-TYPE DOMAIN-CONTAINING PROTEIN"/>
    <property type="match status" value="1"/>
</dbReference>
<dbReference type="InterPro" id="IPR016166">
    <property type="entry name" value="FAD-bd_PCMH"/>
</dbReference>
<dbReference type="Gene3D" id="3.30.465.10">
    <property type="match status" value="1"/>
</dbReference>
<accession>Q1AYX8</accession>
<dbReference type="KEGG" id="rxy:Rxyl_0426"/>
<sequence length="465" mass="50141">MDQRYTPGPDLRELDGSFRGELIRPGEAAYEDARRVFNGMIDRRPALIARCTGVADVVAAVIFARASGLEVAVRGGGHSVSGYGTCDGGLVIDLSPMKGVWVNPGERRARAQAGLTWGEFDRETQLFGLAVTGGRVSGTGISGLTLGGGSGWLERRLGFTVDNLLSVEMVTAEGGLVRATEEENEELFWGVRGGGGNFGIATSFEFALHPVGPLVLGGMLLYPAEQAPGLLRFYREFMRGAPDELGGGCAFLTAPPEPFIPEHVRGTKLIAVIVCYAGGVEEGEAAIQPLKKHLPPAMDMVRPMPYTELQTLLDAANPPGMQHYWKAGFLDELPDEAIDVLVEHAGRMASPLTVLALFPMGGAISRVGEDETPLGPRGAAYNYHALAQWAEPSEAGRHVGWAGELEAALRPWTGERTYLNFIGDEGEERVRTGYGPEKYRRLAGLKKRYDPDNLFHLNQNIRPGA</sequence>
<dbReference type="eggNOG" id="COG0277">
    <property type="taxonomic scope" value="Bacteria"/>
</dbReference>
<dbReference type="Pfam" id="PF08031">
    <property type="entry name" value="BBE"/>
    <property type="match status" value="1"/>
</dbReference>
<evidence type="ECO:0000256" key="2">
    <source>
        <dbReference type="ARBA" id="ARBA00005466"/>
    </source>
</evidence>
<dbReference type="Gene3D" id="3.40.462.20">
    <property type="match status" value="1"/>
</dbReference>
<comment type="similarity">
    <text evidence="2">Belongs to the oxygen-dependent FAD-linked oxidoreductase family.</text>
</comment>
<keyword evidence="5" id="KW-0560">Oxidoreductase</keyword>
<reference evidence="7 8" key="1">
    <citation type="submission" date="2006-06" db="EMBL/GenBank/DDBJ databases">
        <title>Complete sequence of Rubrobacter xylanophilus DSM 9941.</title>
        <authorList>
            <consortium name="US DOE Joint Genome Institute"/>
            <person name="Copeland A."/>
            <person name="Lucas S."/>
            <person name="Lapidus A."/>
            <person name="Barry K."/>
            <person name="Detter J.C."/>
            <person name="Glavina del Rio T."/>
            <person name="Hammon N."/>
            <person name="Israni S."/>
            <person name="Dalin E."/>
            <person name="Tice H."/>
            <person name="Pitluck S."/>
            <person name="Munk A.C."/>
            <person name="Brettin T."/>
            <person name="Bruce D."/>
            <person name="Han C."/>
            <person name="Tapia R."/>
            <person name="Gilna P."/>
            <person name="Schmutz J."/>
            <person name="Larimer F."/>
            <person name="Land M."/>
            <person name="Hauser L."/>
            <person name="Kyrpides N."/>
            <person name="Lykidis A."/>
            <person name="da Costa M.S."/>
            <person name="Rainey F.A."/>
            <person name="Empadinhas N."/>
            <person name="Jolivet E."/>
            <person name="Battista J.R."/>
            <person name="Richardson P."/>
        </authorList>
    </citation>
    <scope>NUCLEOTIDE SEQUENCE [LARGE SCALE GENOMIC DNA]</scope>
    <source>
        <strain evidence="8">DSM 9941 / NBRC 16129 / PRD-1</strain>
    </source>
</reference>
<feature type="domain" description="FAD-binding PCMH-type" evidence="6">
    <location>
        <begin position="40"/>
        <end position="211"/>
    </location>
</feature>
<keyword evidence="4" id="KW-0274">FAD</keyword>
<evidence type="ECO:0000256" key="4">
    <source>
        <dbReference type="ARBA" id="ARBA00022827"/>
    </source>
</evidence>
<dbReference type="Pfam" id="PF01565">
    <property type="entry name" value="FAD_binding_4"/>
    <property type="match status" value="1"/>
</dbReference>
<dbReference type="InterPro" id="IPR016164">
    <property type="entry name" value="FAD-linked_Oxase-like_C"/>
</dbReference>
<dbReference type="InterPro" id="IPR036318">
    <property type="entry name" value="FAD-bd_PCMH-like_sf"/>
</dbReference>
<dbReference type="InterPro" id="IPR012951">
    <property type="entry name" value="BBE"/>
</dbReference>
<evidence type="ECO:0000256" key="3">
    <source>
        <dbReference type="ARBA" id="ARBA00022630"/>
    </source>
</evidence>
<dbReference type="Proteomes" id="UP000006637">
    <property type="component" value="Chromosome"/>
</dbReference>
<dbReference type="InterPro" id="IPR016169">
    <property type="entry name" value="FAD-bd_PCMH_sub2"/>
</dbReference>
<keyword evidence="3" id="KW-0285">Flavoprotein</keyword>
<dbReference type="InterPro" id="IPR016167">
    <property type="entry name" value="FAD-bd_PCMH_sub1"/>
</dbReference>
<evidence type="ECO:0000259" key="6">
    <source>
        <dbReference type="PROSITE" id="PS51387"/>
    </source>
</evidence>
<dbReference type="Gene3D" id="3.30.43.10">
    <property type="entry name" value="Uridine Diphospho-n-acetylenolpyruvylglucosamine Reductase, domain 2"/>
    <property type="match status" value="1"/>
</dbReference>
<organism evidence="7 8">
    <name type="scientific">Rubrobacter xylanophilus (strain DSM 9941 / JCM 11954 / NBRC 16129 / PRD-1)</name>
    <dbReference type="NCBI Taxonomy" id="266117"/>
    <lineage>
        <taxon>Bacteria</taxon>
        <taxon>Bacillati</taxon>
        <taxon>Actinomycetota</taxon>
        <taxon>Rubrobacteria</taxon>
        <taxon>Rubrobacterales</taxon>
        <taxon>Rubrobacteraceae</taxon>
        <taxon>Rubrobacter</taxon>
    </lineage>
</organism>
<dbReference type="GO" id="GO:0071949">
    <property type="term" value="F:FAD binding"/>
    <property type="evidence" value="ECO:0007669"/>
    <property type="project" value="InterPro"/>
</dbReference>
<evidence type="ECO:0000313" key="8">
    <source>
        <dbReference type="Proteomes" id="UP000006637"/>
    </source>
</evidence>
<dbReference type="OrthoDB" id="9775082at2"/>
<dbReference type="SUPFAM" id="SSF56176">
    <property type="entry name" value="FAD-binding/transporter-associated domain-like"/>
    <property type="match status" value="1"/>
</dbReference>
<protein>
    <submittedName>
        <fullName evidence="7">FAD linked oxidase-like protein</fullName>
    </submittedName>
</protein>
<evidence type="ECO:0000256" key="1">
    <source>
        <dbReference type="ARBA" id="ARBA00001974"/>
    </source>
</evidence>
<dbReference type="PROSITE" id="PS00862">
    <property type="entry name" value="OX2_COVAL_FAD"/>
    <property type="match status" value="1"/>
</dbReference>
<dbReference type="InterPro" id="IPR006094">
    <property type="entry name" value="Oxid_FAD_bind_N"/>
</dbReference>
<proteinExistence type="inferred from homology"/>
<keyword evidence="8" id="KW-1185">Reference proteome</keyword>
<name>Q1AYX8_RUBXD</name>
<gene>
    <name evidence="7" type="ordered locus">Rxyl_0426</name>
</gene>
<dbReference type="GO" id="GO:0016491">
    <property type="term" value="F:oxidoreductase activity"/>
    <property type="evidence" value="ECO:0007669"/>
    <property type="project" value="UniProtKB-KW"/>
</dbReference>
<dbReference type="PROSITE" id="PS51387">
    <property type="entry name" value="FAD_PCMH"/>
    <property type="match status" value="1"/>
</dbReference>
<dbReference type="STRING" id="266117.Rxyl_0426"/>
<dbReference type="PANTHER" id="PTHR42973">
    <property type="entry name" value="BINDING OXIDOREDUCTASE, PUTATIVE (AFU_ORTHOLOGUE AFUA_1G17690)-RELATED"/>
    <property type="match status" value="1"/>
</dbReference>
<dbReference type="AlphaFoldDB" id="Q1AYX8"/>
<dbReference type="RefSeq" id="WP_011563418.1">
    <property type="nucleotide sequence ID" value="NC_008148.1"/>
</dbReference>
<dbReference type="EMBL" id="CP000386">
    <property type="protein sequence ID" value="ABG03400.1"/>
    <property type="molecule type" value="Genomic_DNA"/>
</dbReference>
<dbReference type="InterPro" id="IPR006093">
    <property type="entry name" value="Oxy_OxRdtase_FAD_BS"/>
</dbReference>